<dbReference type="EMBL" id="JWZX01003208">
    <property type="protein sequence ID" value="KOO23256.1"/>
    <property type="molecule type" value="Genomic_DNA"/>
</dbReference>
<name>A0A0M0J9L1_9EUKA</name>
<organism evidence="1 2">
    <name type="scientific">Chrysochromulina tobinii</name>
    <dbReference type="NCBI Taxonomy" id="1460289"/>
    <lineage>
        <taxon>Eukaryota</taxon>
        <taxon>Haptista</taxon>
        <taxon>Haptophyta</taxon>
        <taxon>Prymnesiophyceae</taxon>
        <taxon>Prymnesiales</taxon>
        <taxon>Chrysochromulinaceae</taxon>
        <taxon>Chrysochromulina</taxon>
    </lineage>
</organism>
<keyword evidence="2" id="KW-1185">Reference proteome</keyword>
<proteinExistence type="predicted"/>
<accession>A0A0M0J9L1</accession>
<reference evidence="2" key="1">
    <citation type="journal article" date="2015" name="PLoS Genet.">
        <title>Genome Sequence and Transcriptome Analyses of Chrysochromulina tobin: Metabolic Tools for Enhanced Algal Fitness in the Prominent Order Prymnesiales (Haptophyceae).</title>
        <authorList>
            <person name="Hovde B.T."/>
            <person name="Deodato C.R."/>
            <person name="Hunsperger H.M."/>
            <person name="Ryken S.A."/>
            <person name="Yost W."/>
            <person name="Jha R.K."/>
            <person name="Patterson J."/>
            <person name="Monnat R.J. Jr."/>
            <person name="Barlow S.B."/>
            <person name="Starkenburg S.R."/>
            <person name="Cattolico R.A."/>
        </authorList>
    </citation>
    <scope>NUCLEOTIDE SEQUENCE</scope>
    <source>
        <strain evidence="2">CCMP291</strain>
    </source>
</reference>
<comment type="caution">
    <text evidence="1">The sequence shown here is derived from an EMBL/GenBank/DDBJ whole genome shotgun (WGS) entry which is preliminary data.</text>
</comment>
<dbReference type="Proteomes" id="UP000037460">
    <property type="component" value="Unassembled WGS sequence"/>
</dbReference>
<evidence type="ECO:0000313" key="1">
    <source>
        <dbReference type="EMBL" id="KOO23256.1"/>
    </source>
</evidence>
<dbReference type="AlphaFoldDB" id="A0A0M0J9L1"/>
<gene>
    <name evidence="1" type="ORF">Ctob_000838</name>
</gene>
<evidence type="ECO:0000313" key="2">
    <source>
        <dbReference type="Proteomes" id="UP000037460"/>
    </source>
</evidence>
<protein>
    <submittedName>
        <fullName evidence="1">Uncharacterized protein</fullName>
    </submittedName>
</protein>
<sequence length="223" mass="23909">MLLARNLFNIGRHWPSAERSHYLGIAACALALETRWAPGFENVAWFVASDSPSIVKQLVMDFDETLGVNGTRPLTGRRAVLHTGAGGLHTRFDLDWADPTWTALRTARSTPAAAGARPATAGSVNGSEVHALRTRALVEGSADWLLLSEVDTAVIGTIQDGSGGFTFGTTALLRGLRLRGVRAAPSWNDLVNAANARDAQAIAQRCVRNEEARIVPATKCRAR</sequence>